<sequence length="66" mass="6680">MVLDGAILGANGPGKGGPPPPDNFPRRRQEQPRSSETNSTPTRLPASAIRDLSRGGGPAAPGPLAP</sequence>
<evidence type="ECO:0000313" key="2">
    <source>
        <dbReference type="EMBL" id="KAJ9611908.1"/>
    </source>
</evidence>
<feature type="compositionally biased region" description="Basic and acidic residues" evidence="1">
    <location>
        <begin position="24"/>
        <end position="33"/>
    </location>
</feature>
<name>A0AA38XEB8_9EURO</name>
<dbReference type="AlphaFoldDB" id="A0AA38XEB8"/>
<protein>
    <submittedName>
        <fullName evidence="2">Uncharacterized protein</fullName>
    </submittedName>
</protein>
<accession>A0AA38XEB8</accession>
<reference evidence="2" key="1">
    <citation type="submission" date="2022-10" db="EMBL/GenBank/DDBJ databases">
        <title>Culturing micro-colonial fungi from biological soil crusts in the Mojave desert and describing Neophaeococcomyces mojavensis, and introducing the new genera and species Taxawa tesnikishii.</title>
        <authorList>
            <person name="Kurbessoian T."/>
            <person name="Stajich J.E."/>
        </authorList>
    </citation>
    <scope>NUCLEOTIDE SEQUENCE</scope>
    <source>
        <strain evidence="2">TK_35</strain>
    </source>
</reference>
<feature type="region of interest" description="Disordered" evidence="1">
    <location>
        <begin position="1"/>
        <end position="66"/>
    </location>
</feature>
<proteinExistence type="predicted"/>
<evidence type="ECO:0000256" key="1">
    <source>
        <dbReference type="SAM" id="MobiDB-lite"/>
    </source>
</evidence>
<organism evidence="2">
    <name type="scientific">Knufia peltigerae</name>
    <dbReference type="NCBI Taxonomy" id="1002370"/>
    <lineage>
        <taxon>Eukaryota</taxon>
        <taxon>Fungi</taxon>
        <taxon>Dikarya</taxon>
        <taxon>Ascomycota</taxon>
        <taxon>Pezizomycotina</taxon>
        <taxon>Eurotiomycetes</taxon>
        <taxon>Chaetothyriomycetidae</taxon>
        <taxon>Chaetothyriales</taxon>
        <taxon>Trichomeriaceae</taxon>
        <taxon>Knufia</taxon>
    </lineage>
</organism>
<dbReference type="EMBL" id="JAPDRN010000216">
    <property type="protein sequence ID" value="KAJ9611908.1"/>
    <property type="molecule type" value="Genomic_DNA"/>
</dbReference>
<comment type="caution">
    <text evidence="2">The sequence shown here is derived from an EMBL/GenBank/DDBJ whole genome shotgun (WGS) entry which is preliminary data.</text>
</comment>
<gene>
    <name evidence="2" type="ORF">H2204_015075</name>
</gene>